<evidence type="ECO:0000313" key="2">
    <source>
        <dbReference type="EMBL" id="GIQ81543.1"/>
    </source>
</evidence>
<feature type="region of interest" description="Disordered" evidence="1">
    <location>
        <begin position="150"/>
        <end position="173"/>
    </location>
</feature>
<organism evidence="2 3">
    <name type="scientific">Kipferlia bialata</name>
    <dbReference type="NCBI Taxonomy" id="797122"/>
    <lineage>
        <taxon>Eukaryota</taxon>
        <taxon>Metamonada</taxon>
        <taxon>Carpediemonas-like organisms</taxon>
        <taxon>Kipferlia</taxon>
    </lineage>
</organism>
<feature type="non-terminal residue" evidence="2">
    <location>
        <position position="173"/>
    </location>
</feature>
<keyword evidence="3" id="KW-1185">Reference proteome</keyword>
<reference evidence="2 3" key="1">
    <citation type="journal article" date="2018" name="PLoS ONE">
        <title>The draft genome of Kipferlia bialata reveals reductive genome evolution in fornicate parasites.</title>
        <authorList>
            <person name="Tanifuji G."/>
            <person name="Takabayashi S."/>
            <person name="Kume K."/>
            <person name="Takagi M."/>
            <person name="Nakayama T."/>
            <person name="Kamikawa R."/>
            <person name="Inagaki Y."/>
            <person name="Hashimoto T."/>
        </authorList>
    </citation>
    <scope>NUCLEOTIDE SEQUENCE [LARGE SCALE GENOMIC DNA]</scope>
    <source>
        <strain evidence="2">NY0173</strain>
    </source>
</reference>
<dbReference type="EMBL" id="BDIP01000423">
    <property type="protein sequence ID" value="GIQ81543.1"/>
    <property type="molecule type" value="Genomic_DNA"/>
</dbReference>
<gene>
    <name evidence="2" type="ORF">KIPB_002518</name>
</gene>
<comment type="caution">
    <text evidence="2">The sequence shown here is derived from an EMBL/GenBank/DDBJ whole genome shotgun (WGS) entry which is preliminary data.</text>
</comment>
<protein>
    <submittedName>
        <fullName evidence="2">Uncharacterized protein</fullName>
    </submittedName>
</protein>
<evidence type="ECO:0000313" key="3">
    <source>
        <dbReference type="Proteomes" id="UP000265618"/>
    </source>
</evidence>
<name>A0A9K3CQQ4_9EUKA</name>
<dbReference type="AlphaFoldDB" id="A0A9K3CQQ4"/>
<dbReference type="Proteomes" id="UP000265618">
    <property type="component" value="Unassembled WGS sequence"/>
</dbReference>
<sequence>VNLLKQVARLKDRKRRAARIVNVRVVVRQVWRYRCLCEHRYTCHEPDPLSDVSGCEWDSASDTSSVSSVASPSTSPLPSIRGCASGGRCGPVCVSMTYTLGNSRPCWHCSRTLQRYCPGGSVIYSLGDDCFQEEKIRDLRGCLSSGYLHPCKEDTSPGEGGKERRRRRRKERE</sequence>
<feature type="compositionally biased region" description="Basic residues" evidence="1">
    <location>
        <begin position="163"/>
        <end position="173"/>
    </location>
</feature>
<proteinExistence type="predicted"/>
<evidence type="ECO:0000256" key="1">
    <source>
        <dbReference type="SAM" id="MobiDB-lite"/>
    </source>
</evidence>
<accession>A0A9K3CQQ4</accession>